<evidence type="ECO:0000256" key="5">
    <source>
        <dbReference type="ARBA" id="ARBA00022984"/>
    </source>
</evidence>
<evidence type="ECO:0000256" key="8">
    <source>
        <dbReference type="SAM" id="SignalP"/>
    </source>
</evidence>
<evidence type="ECO:0000313" key="11">
    <source>
        <dbReference type="Proteomes" id="UP000292423"/>
    </source>
</evidence>
<dbReference type="Gene3D" id="2.40.440.10">
    <property type="entry name" value="L,D-transpeptidase catalytic domain-like"/>
    <property type="match status" value="1"/>
</dbReference>
<feature type="chain" id="PRO_5020590843" evidence="8">
    <location>
        <begin position="19"/>
        <end position="160"/>
    </location>
</feature>
<dbReference type="InterPro" id="IPR005490">
    <property type="entry name" value="LD_TPept_cat_dom"/>
</dbReference>
<evidence type="ECO:0000256" key="4">
    <source>
        <dbReference type="ARBA" id="ARBA00022960"/>
    </source>
</evidence>
<protein>
    <submittedName>
        <fullName evidence="10">L,D-transpeptidase-like protein</fullName>
    </submittedName>
</protein>
<dbReference type="GO" id="GO:0004180">
    <property type="term" value="F:carboxypeptidase activity"/>
    <property type="evidence" value="ECO:0007669"/>
    <property type="project" value="UniProtKB-ARBA"/>
</dbReference>
<feature type="active site" description="Nucleophile" evidence="7">
    <location>
        <position position="135"/>
    </location>
</feature>
<dbReference type="PANTHER" id="PTHR36699">
    <property type="entry name" value="LD-TRANSPEPTIDASE"/>
    <property type="match status" value="1"/>
</dbReference>
<name>A0A4Q7YLX1_9GAMM</name>
<dbReference type="InterPro" id="IPR038063">
    <property type="entry name" value="Transpep_catalytic_dom"/>
</dbReference>
<feature type="domain" description="L,D-TPase catalytic" evidence="9">
    <location>
        <begin position="23"/>
        <end position="159"/>
    </location>
</feature>
<dbReference type="PROSITE" id="PS52029">
    <property type="entry name" value="LD_TPASE"/>
    <property type="match status" value="1"/>
</dbReference>
<dbReference type="Pfam" id="PF03734">
    <property type="entry name" value="YkuD"/>
    <property type="match status" value="1"/>
</dbReference>
<comment type="similarity">
    <text evidence="2">Belongs to the YkuD family.</text>
</comment>
<sequence length="160" mass="17464">MRGGIVLILALAMSLAHALPKADHVLVSKTRKTLSLLHGETVLATFPVAFGANPQGHKQQEGDERTPEGSYRLDFKKADSGYYRAIHISYPNAADLAQARARGVSPGGFVMIHGQRNGFGWASFITQRLNWTNGCIALRNEDMAVVWEAVEPGTPIEIRP</sequence>
<comment type="pathway">
    <text evidence="1 7">Cell wall biogenesis; peptidoglycan biosynthesis.</text>
</comment>
<reference evidence="10 11" key="1">
    <citation type="submission" date="2019-02" db="EMBL/GenBank/DDBJ databases">
        <title>Genomic Encyclopedia of Type Strains, Phase IV (KMG-IV): sequencing the most valuable type-strain genomes for metagenomic binning, comparative biology and taxonomic classification.</title>
        <authorList>
            <person name="Goeker M."/>
        </authorList>
    </citation>
    <scope>NUCLEOTIDE SEQUENCE [LARGE SCALE GENOMIC DNA]</scope>
    <source>
        <strain evidence="10 11">DSM 105135</strain>
    </source>
</reference>
<dbReference type="PANTHER" id="PTHR36699:SF1">
    <property type="entry name" value="L,D-TRANSPEPTIDASE YAFK-RELATED"/>
    <property type="match status" value="1"/>
</dbReference>
<dbReference type="EMBL" id="SHKX01000013">
    <property type="protein sequence ID" value="RZU38557.1"/>
    <property type="molecule type" value="Genomic_DNA"/>
</dbReference>
<dbReference type="Proteomes" id="UP000292423">
    <property type="component" value="Unassembled WGS sequence"/>
</dbReference>
<dbReference type="AlphaFoldDB" id="A0A4Q7YLX1"/>
<dbReference type="CDD" id="cd16913">
    <property type="entry name" value="YkuD_like"/>
    <property type="match status" value="1"/>
</dbReference>
<keyword evidence="11" id="KW-1185">Reference proteome</keyword>
<keyword evidence="4 7" id="KW-0133">Cell shape</keyword>
<dbReference type="GO" id="GO:0008360">
    <property type="term" value="P:regulation of cell shape"/>
    <property type="evidence" value="ECO:0007669"/>
    <property type="project" value="UniProtKB-UniRule"/>
</dbReference>
<dbReference type="GO" id="GO:0009252">
    <property type="term" value="P:peptidoglycan biosynthetic process"/>
    <property type="evidence" value="ECO:0007669"/>
    <property type="project" value="UniProtKB-UniPathway"/>
</dbReference>
<dbReference type="RefSeq" id="WP_130414220.1">
    <property type="nucleotide sequence ID" value="NZ_SHKX01000013.1"/>
</dbReference>
<dbReference type="SUPFAM" id="SSF141523">
    <property type="entry name" value="L,D-transpeptidase catalytic domain-like"/>
    <property type="match status" value="1"/>
</dbReference>
<dbReference type="GO" id="GO:0071555">
    <property type="term" value="P:cell wall organization"/>
    <property type="evidence" value="ECO:0007669"/>
    <property type="project" value="UniProtKB-UniRule"/>
</dbReference>
<evidence type="ECO:0000313" key="10">
    <source>
        <dbReference type="EMBL" id="RZU38557.1"/>
    </source>
</evidence>
<feature type="signal peptide" evidence="8">
    <location>
        <begin position="1"/>
        <end position="18"/>
    </location>
</feature>
<evidence type="ECO:0000256" key="1">
    <source>
        <dbReference type="ARBA" id="ARBA00004752"/>
    </source>
</evidence>
<keyword evidence="3" id="KW-0808">Transferase</keyword>
<evidence type="ECO:0000256" key="3">
    <source>
        <dbReference type="ARBA" id="ARBA00022679"/>
    </source>
</evidence>
<gene>
    <name evidence="10" type="ORF">EV700_2492</name>
</gene>
<evidence type="ECO:0000256" key="7">
    <source>
        <dbReference type="PROSITE-ProRule" id="PRU01373"/>
    </source>
</evidence>
<keyword evidence="6 7" id="KW-0961">Cell wall biogenesis/degradation</keyword>
<keyword evidence="5 7" id="KW-0573">Peptidoglycan synthesis</keyword>
<dbReference type="UniPathway" id="UPA00219"/>
<comment type="caution">
    <text evidence="10">The sequence shown here is derived from an EMBL/GenBank/DDBJ whole genome shotgun (WGS) entry which is preliminary data.</text>
</comment>
<dbReference type="OrthoDB" id="9809748at2"/>
<evidence type="ECO:0000256" key="6">
    <source>
        <dbReference type="ARBA" id="ARBA00023316"/>
    </source>
</evidence>
<accession>A0A4Q7YLX1</accession>
<keyword evidence="8" id="KW-0732">Signal</keyword>
<evidence type="ECO:0000256" key="2">
    <source>
        <dbReference type="ARBA" id="ARBA00005992"/>
    </source>
</evidence>
<dbReference type="GO" id="GO:0016740">
    <property type="term" value="F:transferase activity"/>
    <property type="evidence" value="ECO:0007669"/>
    <property type="project" value="UniProtKB-KW"/>
</dbReference>
<proteinExistence type="inferred from homology"/>
<organism evidence="10 11">
    <name type="scientific">Fluviicoccus keumensis</name>
    <dbReference type="NCBI Taxonomy" id="1435465"/>
    <lineage>
        <taxon>Bacteria</taxon>
        <taxon>Pseudomonadati</taxon>
        <taxon>Pseudomonadota</taxon>
        <taxon>Gammaproteobacteria</taxon>
        <taxon>Moraxellales</taxon>
        <taxon>Moraxellaceae</taxon>
        <taxon>Fluviicoccus</taxon>
    </lineage>
</organism>
<evidence type="ECO:0000259" key="9">
    <source>
        <dbReference type="PROSITE" id="PS52029"/>
    </source>
</evidence>
<feature type="active site" description="Proton donor/acceptor" evidence="7">
    <location>
        <position position="113"/>
    </location>
</feature>